<dbReference type="Proteomes" id="UP000095762">
    <property type="component" value="Unassembled WGS sequence"/>
</dbReference>
<reference evidence="3 4" key="1">
    <citation type="submission" date="2015-09" db="EMBL/GenBank/DDBJ databases">
        <authorList>
            <consortium name="Pathogen Informatics"/>
        </authorList>
    </citation>
    <scope>NUCLEOTIDE SEQUENCE [LARGE SCALE GENOMIC DNA]</scope>
    <source>
        <strain evidence="3 4">2789STDY5834957</strain>
    </source>
</reference>
<accession>A0A174W4H9</accession>
<feature type="transmembrane region" description="Helical" evidence="1">
    <location>
        <begin position="21"/>
        <end position="38"/>
    </location>
</feature>
<evidence type="ECO:0000313" key="3">
    <source>
        <dbReference type="EMBL" id="CUQ42013.1"/>
    </source>
</evidence>
<organism evidence="3 4">
    <name type="scientific">Blautia obeum</name>
    <dbReference type="NCBI Taxonomy" id="40520"/>
    <lineage>
        <taxon>Bacteria</taxon>
        <taxon>Bacillati</taxon>
        <taxon>Bacillota</taxon>
        <taxon>Clostridia</taxon>
        <taxon>Lachnospirales</taxon>
        <taxon>Lachnospiraceae</taxon>
        <taxon>Blautia</taxon>
    </lineage>
</organism>
<dbReference type="AlphaFoldDB" id="A0A174W4H9"/>
<dbReference type="EMBL" id="CZBP01000052">
    <property type="protein sequence ID" value="CUQ42013.1"/>
    <property type="molecule type" value="Genomic_DNA"/>
</dbReference>
<evidence type="ECO:0000256" key="1">
    <source>
        <dbReference type="SAM" id="Phobius"/>
    </source>
</evidence>
<dbReference type="PANTHER" id="PTHR43358">
    <property type="entry name" value="ALPHA/BETA-HYDROLASE"/>
    <property type="match status" value="1"/>
</dbReference>
<keyword evidence="1" id="KW-0812">Transmembrane</keyword>
<dbReference type="InterPro" id="IPR029058">
    <property type="entry name" value="AB_hydrolase_fold"/>
</dbReference>
<dbReference type="InterPro" id="IPR000073">
    <property type="entry name" value="AB_hydrolase_1"/>
</dbReference>
<dbReference type="Gene3D" id="3.40.50.1820">
    <property type="entry name" value="alpha/beta hydrolase"/>
    <property type="match status" value="1"/>
</dbReference>
<gene>
    <name evidence="3" type="ORF">ERS852569_03823</name>
</gene>
<dbReference type="SUPFAM" id="SSF53474">
    <property type="entry name" value="alpha/beta-Hydrolases"/>
    <property type="match status" value="1"/>
</dbReference>
<dbReference type="PANTHER" id="PTHR43358:SF4">
    <property type="entry name" value="ALPHA_BETA HYDROLASE FOLD-1 DOMAIN-CONTAINING PROTEIN"/>
    <property type="match status" value="1"/>
</dbReference>
<dbReference type="Pfam" id="PF00561">
    <property type="entry name" value="Abhydrolase_1"/>
    <property type="match status" value="1"/>
</dbReference>
<protein>
    <submittedName>
        <fullName evidence="3">Predicted esterase</fullName>
    </submittedName>
</protein>
<dbReference type="InterPro" id="IPR052920">
    <property type="entry name" value="DNA-binding_regulatory"/>
</dbReference>
<proteinExistence type="predicted"/>
<evidence type="ECO:0000313" key="4">
    <source>
        <dbReference type="Proteomes" id="UP000095762"/>
    </source>
</evidence>
<feature type="domain" description="AB hydrolase-1" evidence="2">
    <location>
        <begin position="106"/>
        <end position="211"/>
    </location>
</feature>
<name>A0A174W4H9_9FIRM</name>
<keyword evidence="1" id="KW-0472">Membrane</keyword>
<keyword evidence="1" id="KW-1133">Transmembrane helix</keyword>
<sequence>MFMKQRVKQLAITERSVKMKKIVAVVIIMFIFSIIIFGEGSKLVFQKICERRETAWPDLGTADDEQYEWLTEAYKIKRKNNEKIVILASDGTKLEGHYYERKKNAPLVIFFHGFRSHSYVDGVPIYKIAQKEKWNVLLVSMRAHDESEGNIFTLGVKERYDCVNWANWAAKHFGRETPIFLMGISMGGAVVTMSSNLDFPDSVCGIIEDSGFTTSTKMLELNCKSHLPKGMPVEVFKIFADVGIKLWGGFNLKEADACKAVSQTKIPILIIHGDMDNLAPLYMAKEIYNSCKSSKEIYIVHGATHAENYRKDPEGYENVIAQFVEEHSGALKKEY</sequence>
<evidence type="ECO:0000259" key="2">
    <source>
        <dbReference type="Pfam" id="PF00561"/>
    </source>
</evidence>